<dbReference type="InterPro" id="IPR048667">
    <property type="entry name" value="Imm5-like"/>
</dbReference>
<accession>A0A949NB84</accession>
<keyword evidence="3" id="KW-0540">Nuclease</keyword>
<keyword evidence="4" id="KW-1185">Reference proteome</keyword>
<dbReference type="AlphaFoldDB" id="A0A949NB84"/>
<dbReference type="Pfam" id="PF21805">
    <property type="entry name" value="Imm5_like"/>
    <property type="match status" value="1"/>
</dbReference>
<sequence>MDHQPGPSRRKPPRTPDHLLTTDEIRAVTAFALACAEQVLPVFETAHPHDDRPRAALLSAAAFAAGQPRSRAQRVTAPAAHRAGRECSSPAAFHAATAAGDAAASAYLHPLADAAQVNHILRAAAHTVRVFELCPELRPGQDPMGCVLHRATPSLTAVLHRYPRVPAGRTPVARLVHTLDRQLRSTSTAPARPVPDRPSEEPSAGEPSAAASCAGEPADREPGEAPRRRP</sequence>
<dbReference type="RefSeq" id="WP_211040564.1">
    <property type="nucleotide sequence ID" value="NZ_JAELVF020000004.1"/>
</dbReference>
<reference evidence="3" key="1">
    <citation type="submission" date="2021-06" db="EMBL/GenBank/DDBJ databases">
        <title>Sequencing of actinobacteria type strains.</title>
        <authorList>
            <person name="Nguyen G.-S."/>
            <person name="Wentzel A."/>
        </authorList>
    </citation>
    <scope>NUCLEOTIDE SEQUENCE</scope>
    <source>
        <strain evidence="3">P38-E01</strain>
    </source>
</reference>
<dbReference type="GO" id="GO:0004527">
    <property type="term" value="F:exonuclease activity"/>
    <property type="evidence" value="ECO:0007669"/>
    <property type="project" value="UniProtKB-KW"/>
</dbReference>
<organism evidence="3 4">
    <name type="scientific">Streptomyces tardus</name>
    <dbReference type="NCBI Taxonomy" id="2780544"/>
    <lineage>
        <taxon>Bacteria</taxon>
        <taxon>Bacillati</taxon>
        <taxon>Actinomycetota</taxon>
        <taxon>Actinomycetes</taxon>
        <taxon>Kitasatosporales</taxon>
        <taxon>Streptomycetaceae</taxon>
        <taxon>Streptomyces</taxon>
    </lineage>
</organism>
<feature type="compositionally biased region" description="Basic and acidic residues" evidence="1">
    <location>
        <begin position="217"/>
        <end position="230"/>
    </location>
</feature>
<dbReference type="Proteomes" id="UP000694501">
    <property type="component" value="Unassembled WGS sequence"/>
</dbReference>
<evidence type="ECO:0000313" key="4">
    <source>
        <dbReference type="Proteomes" id="UP000694501"/>
    </source>
</evidence>
<evidence type="ECO:0000313" key="3">
    <source>
        <dbReference type="EMBL" id="MBU7600603.1"/>
    </source>
</evidence>
<feature type="domain" description="Imm-5-like" evidence="2">
    <location>
        <begin position="19"/>
        <end position="107"/>
    </location>
</feature>
<evidence type="ECO:0000259" key="2">
    <source>
        <dbReference type="Pfam" id="PF21805"/>
    </source>
</evidence>
<feature type="compositionally biased region" description="Low complexity" evidence="1">
    <location>
        <begin position="201"/>
        <end position="216"/>
    </location>
</feature>
<gene>
    <name evidence="3" type="ORF">JGS22_023965</name>
</gene>
<proteinExistence type="predicted"/>
<feature type="region of interest" description="Disordered" evidence="1">
    <location>
        <begin position="180"/>
        <end position="230"/>
    </location>
</feature>
<name>A0A949NB84_9ACTN</name>
<protein>
    <submittedName>
        <fullName evidence="3">Exonuclease SbcC</fullName>
    </submittedName>
</protein>
<dbReference type="EMBL" id="JAELVF020000004">
    <property type="protein sequence ID" value="MBU7600603.1"/>
    <property type="molecule type" value="Genomic_DNA"/>
</dbReference>
<keyword evidence="3" id="KW-0378">Hydrolase</keyword>
<comment type="caution">
    <text evidence="3">The sequence shown here is derived from an EMBL/GenBank/DDBJ whole genome shotgun (WGS) entry which is preliminary data.</text>
</comment>
<keyword evidence="3" id="KW-0269">Exonuclease</keyword>
<evidence type="ECO:0000256" key="1">
    <source>
        <dbReference type="SAM" id="MobiDB-lite"/>
    </source>
</evidence>